<proteinExistence type="predicted"/>
<dbReference type="InterPro" id="IPR020846">
    <property type="entry name" value="MFS_dom"/>
</dbReference>
<feature type="compositionally biased region" description="Low complexity" evidence="7">
    <location>
        <begin position="9"/>
        <end position="19"/>
    </location>
</feature>
<keyword evidence="11" id="KW-1185">Reference proteome</keyword>
<evidence type="ECO:0000313" key="10">
    <source>
        <dbReference type="EMBL" id="MEU1951141.1"/>
    </source>
</evidence>
<keyword evidence="6 8" id="KW-0472">Membrane</keyword>
<dbReference type="InterPro" id="IPR011701">
    <property type="entry name" value="MFS"/>
</dbReference>
<evidence type="ECO:0000256" key="2">
    <source>
        <dbReference type="ARBA" id="ARBA00022448"/>
    </source>
</evidence>
<dbReference type="PANTHER" id="PTHR23517">
    <property type="entry name" value="RESISTANCE PROTEIN MDTM, PUTATIVE-RELATED-RELATED"/>
    <property type="match status" value="1"/>
</dbReference>
<dbReference type="InterPro" id="IPR050171">
    <property type="entry name" value="MFS_Transporters"/>
</dbReference>
<feature type="transmembrane region" description="Helical" evidence="8">
    <location>
        <begin position="408"/>
        <end position="425"/>
    </location>
</feature>
<evidence type="ECO:0000256" key="7">
    <source>
        <dbReference type="SAM" id="MobiDB-lite"/>
    </source>
</evidence>
<accession>A0ABV2WJT6</accession>
<reference evidence="10 11" key="1">
    <citation type="submission" date="2024-06" db="EMBL/GenBank/DDBJ databases">
        <title>The Natural Products Discovery Center: Release of the First 8490 Sequenced Strains for Exploring Actinobacteria Biosynthetic Diversity.</title>
        <authorList>
            <person name="Kalkreuter E."/>
            <person name="Kautsar S.A."/>
            <person name="Yang D."/>
            <person name="Bader C.D."/>
            <person name="Teijaro C.N."/>
            <person name="Fluegel L."/>
            <person name="Davis C.M."/>
            <person name="Simpson J.R."/>
            <person name="Lauterbach L."/>
            <person name="Steele A.D."/>
            <person name="Gui C."/>
            <person name="Meng S."/>
            <person name="Li G."/>
            <person name="Viehrig K."/>
            <person name="Ye F."/>
            <person name="Su P."/>
            <person name="Kiefer A.F."/>
            <person name="Nichols A."/>
            <person name="Cepeda A.J."/>
            <person name="Yan W."/>
            <person name="Fan B."/>
            <person name="Jiang Y."/>
            <person name="Adhikari A."/>
            <person name="Zheng C.-J."/>
            <person name="Schuster L."/>
            <person name="Cowan T.M."/>
            <person name="Smanski M.J."/>
            <person name="Chevrette M.G."/>
            <person name="De Carvalho L.P.S."/>
            <person name="Shen B."/>
        </authorList>
    </citation>
    <scope>NUCLEOTIDE SEQUENCE [LARGE SCALE GENOMIC DNA]</scope>
    <source>
        <strain evidence="10 11">NPDC019708</strain>
    </source>
</reference>
<evidence type="ECO:0000256" key="5">
    <source>
        <dbReference type="ARBA" id="ARBA00022989"/>
    </source>
</evidence>
<sequence length="445" mass="45859">MPSPRADGRQASAAAGTTARTRRPRGPRWSLLTGLAAATPTVRLLVLTQLAFNIGFFMVLPYLSVHLTEDLGLRAAFVGVVLGLRTFSQQGLFFIGGSLADRWGVKPVVLAGCVCRILGFVGLAFAGSVPGIVVATILTGFAGALFSPAVESALAVAAGSAENGGGSRTDAFALFAVCGQIGAFAGPLLGSLLLAVDFSVACLVAAGLFVAILLIHLRRLPAHPGAHAADGWLDGWREVVANRTFLLFAVAMSSQLVAYNQLYLLLPLEIERAWGSQAPLGWYFALASVFVVLAQLPITRRVRTAAALPAGLTVMAAAFVVMALLAPAQLHGLPALIPAAAFALLLALGQMITLPVARDLVPRLAAERRLGSYYGLLASIGGLGVLVGSGIIGALIDAMPATTGWGLAAPWCAVALALLGSALFLELRLRSRSAGPEATAIESAG</sequence>
<protein>
    <submittedName>
        <fullName evidence="10">MFS transporter</fullName>
    </submittedName>
</protein>
<feature type="transmembrane region" description="Helical" evidence="8">
    <location>
        <begin position="305"/>
        <end position="326"/>
    </location>
</feature>
<evidence type="ECO:0000256" key="6">
    <source>
        <dbReference type="ARBA" id="ARBA00023136"/>
    </source>
</evidence>
<keyword evidence="5 8" id="KW-1133">Transmembrane helix</keyword>
<organism evidence="10 11">
    <name type="scientific">Nocardia rhamnosiphila</name>
    <dbReference type="NCBI Taxonomy" id="426716"/>
    <lineage>
        <taxon>Bacteria</taxon>
        <taxon>Bacillati</taxon>
        <taxon>Actinomycetota</taxon>
        <taxon>Actinomycetes</taxon>
        <taxon>Mycobacteriales</taxon>
        <taxon>Nocardiaceae</taxon>
        <taxon>Nocardia</taxon>
    </lineage>
</organism>
<dbReference type="Proteomes" id="UP001550628">
    <property type="component" value="Unassembled WGS sequence"/>
</dbReference>
<feature type="transmembrane region" description="Helical" evidence="8">
    <location>
        <begin position="198"/>
        <end position="217"/>
    </location>
</feature>
<keyword evidence="2" id="KW-0813">Transport</keyword>
<gene>
    <name evidence="10" type="ORF">ABZ510_04710</name>
</gene>
<feature type="transmembrane region" description="Helical" evidence="8">
    <location>
        <begin position="71"/>
        <end position="87"/>
    </location>
</feature>
<comment type="subcellular location">
    <subcellularLocation>
        <location evidence="1">Cell membrane</location>
        <topology evidence="1">Multi-pass membrane protein</topology>
    </subcellularLocation>
</comment>
<comment type="caution">
    <text evidence="10">The sequence shown here is derived from an EMBL/GenBank/DDBJ whole genome shotgun (WGS) entry which is preliminary data.</text>
</comment>
<feature type="transmembrane region" description="Helical" evidence="8">
    <location>
        <begin position="29"/>
        <end position="59"/>
    </location>
</feature>
<feature type="transmembrane region" description="Helical" evidence="8">
    <location>
        <begin position="280"/>
        <end position="298"/>
    </location>
</feature>
<evidence type="ECO:0000256" key="1">
    <source>
        <dbReference type="ARBA" id="ARBA00004651"/>
    </source>
</evidence>
<dbReference type="InterPro" id="IPR036259">
    <property type="entry name" value="MFS_trans_sf"/>
</dbReference>
<dbReference type="PROSITE" id="PS50850">
    <property type="entry name" value="MFS"/>
    <property type="match status" value="1"/>
</dbReference>
<keyword evidence="4 8" id="KW-0812">Transmembrane</keyword>
<evidence type="ECO:0000313" key="11">
    <source>
        <dbReference type="Proteomes" id="UP001550628"/>
    </source>
</evidence>
<feature type="domain" description="Major facilitator superfamily (MFS) profile" evidence="9">
    <location>
        <begin position="41"/>
        <end position="432"/>
    </location>
</feature>
<keyword evidence="3" id="KW-1003">Cell membrane</keyword>
<evidence type="ECO:0000256" key="3">
    <source>
        <dbReference type="ARBA" id="ARBA00022475"/>
    </source>
</evidence>
<feature type="region of interest" description="Disordered" evidence="7">
    <location>
        <begin position="1"/>
        <end position="26"/>
    </location>
</feature>
<dbReference type="Pfam" id="PF07690">
    <property type="entry name" value="MFS_1"/>
    <property type="match status" value="1"/>
</dbReference>
<feature type="transmembrane region" description="Helical" evidence="8">
    <location>
        <begin position="373"/>
        <end position="396"/>
    </location>
</feature>
<dbReference type="Gene3D" id="1.20.1250.20">
    <property type="entry name" value="MFS general substrate transporter like domains"/>
    <property type="match status" value="1"/>
</dbReference>
<dbReference type="PANTHER" id="PTHR23517:SF2">
    <property type="entry name" value="MULTIDRUG RESISTANCE PROTEIN MDTH"/>
    <property type="match status" value="1"/>
</dbReference>
<evidence type="ECO:0000256" key="8">
    <source>
        <dbReference type="SAM" id="Phobius"/>
    </source>
</evidence>
<evidence type="ECO:0000259" key="9">
    <source>
        <dbReference type="PROSITE" id="PS50850"/>
    </source>
</evidence>
<dbReference type="SUPFAM" id="SSF103473">
    <property type="entry name" value="MFS general substrate transporter"/>
    <property type="match status" value="1"/>
</dbReference>
<name>A0ABV2WJT6_9NOCA</name>
<evidence type="ECO:0000256" key="4">
    <source>
        <dbReference type="ARBA" id="ARBA00022692"/>
    </source>
</evidence>
<dbReference type="EMBL" id="JBEYBF010000002">
    <property type="protein sequence ID" value="MEU1951141.1"/>
    <property type="molecule type" value="Genomic_DNA"/>
</dbReference>
<feature type="transmembrane region" description="Helical" evidence="8">
    <location>
        <begin position="332"/>
        <end position="352"/>
    </location>
</feature>
<dbReference type="RefSeq" id="WP_356955087.1">
    <property type="nucleotide sequence ID" value="NZ_JBEYBD010000003.1"/>
</dbReference>
<feature type="transmembrane region" description="Helical" evidence="8">
    <location>
        <begin position="245"/>
        <end position="268"/>
    </location>
</feature>